<dbReference type="EMBL" id="SDRB02012330">
    <property type="protein sequence ID" value="THF98074.1"/>
    <property type="molecule type" value="Genomic_DNA"/>
</dbReference>
<evidence type="ECO:0008006" key="4">
    <source>
        <dbReference type="Google" id="ProtNLM"/>
    </source>
</evidence>
<protein>
    <recommendedName>
        <fullName evidence="4">HMA domain-containing protein</fullName>
    </recommendedName>
</protein>
<dbReference type="PANTHER" id="PTHR46932:SF12">
    <property type="entry name" value="HEAVY METAL-ASSOCIATED ISOPRENYLATED PLANT PROTEIN 47"/>
    <property type="match status" value="1"/>
</dbReference>
<dbReference type="STRING" id="542762.A0A4S4D6P8"/>
<dbReference type="Proteomes" id="UP000306102">
    <property type="component" value="Unassembled WGS sequence"/>
</dbReference>
<dbReference type="Gene3D" id="3.30.70.100">
    <property type="match status" value="1"/>
</dbReference>
<dbReference type="PANTHER" id="PTHR46932">
    <property type="entry name" value="HEAVY METAL-ASSOCIATED ISOPRENYLATED PLANT PROTEIN 47"/>
    <property type="match status" value="1"/>
</dbReference>
<gene>
    <name evidence="2" type="ORF">TEA_027082</name>
</gene>
<name>A0A4S4D6P8_CAMSN</name>
<keyword evidence="1" id="KW-0472">Membrane</keyword>
<dbReference type="InterPro" id="IPR042885">
    <property type="entry name" value="HIPP47/16"/>
</dbReference>
<feature type="transmembrane region" description="Helical" evidence="1">
    <location>
        <begin position="141"/>
        <end position="161"/>
    </location>
</feature>
<dbReference type="AlphaFoldDB" id="A0A4S4D6P8"/>
<proteinExistence type="predicted"/>
<accession>A0A4S4D6P8</accession>
<reference evidence="2 3" key="1">
    <citation type="journal article" date="2018" name="Proc. Natl. Acad. Sci. U.S.A.">
        <title>Draft genome sequence of Camellia sinensis var. sinensis provides insights into the evolution of the tea genome and tea quality.</title>
        <authorList>
            <person name="Wei C."/>
            <person name="Yang H."/>
            <person name="Wang S."/>
            <person name="Zhao J."/>
            <person name="Liu C."/>
            <person name="Gao L."/>
            <person name="Xia E."/>
            <person name="Lu Y."/>
            <person name="Tai Y."/>
            <person name="She G."/>
            <person name="Sun J."/>
            <person name="Cao H."/>
            <person name="Tong W."/>
            <person name="Gao Q."/>
            <person name="Li Y."/>
            <person name="Deng W."/>
            <person name="Jiang X."/>
            <person name="Wang W."/>
            <person name="Chen Q."/>
            <person name="Zhang S."/>
            <person name="Li H."/>
            <person name="Wu J."/>
            <person name="Wang P."/>
            <person name="Li P."/>
            <person name="Shi C."/>
            <person name="Zheng F."/>
            <person name="Jian J."/>
            <person name="Huang B."/>
            <person name="Shan D."/>
            <person name="Shi M."/>
            <person name="Fang C."/>
            <person name="Yue Y."/>
            <person name="Li F."/>
            <person name="Li D."/>
            <person name="Wei S."/>
            <person name="Han B."/>
            <person name="Jiang C."/>
            <person name="Yin Y."/>
            <person name="Xia T."/>
            <person name="Zhang Z."/>
            <person name="Bennetzen J.L."/>
            <person name="Zhao S."/>
            <person name="Wan X."/>
        </authorList>
    </citation>
    <scope>NUCLEOTIDE SEQUENCE [LARGE SCALE GENOMIC DNA]</scope>
    <source>
        <strain evidence="3">cv. Shuchazao</strain>
        <tissue evidence="2">Leaf</tissue>
    </source>
</reference>
<keyword evidence="1" id="KW-1133">Transmembrane helix</keyword>
<keyword evidence="3" id="KW-1185">Reference proteome</keyword>
<keyword evidence="1" id="KW-0812">Transmembrane</keyword>
<sequence>MKKQKIVIQMQLSRDKDRSKAMQIASLRKGVSSVAIKGDGKDQVEVIGEQIDSVELTKSIRRKVSKYASVQSVEEVKPKEEEKKEEKPLQWAMAPPVIPTPYYCNRYMIQTHEVVPSCDVIVCEIQINSSSVTISSPVSGIFMSFVMCVLRAMIVLLVGFFS</sequence>
<evidence type="ECO:0000313" key="3">
    <source>
        <dbReference type="Proteomes" id="UP000306102"/>
    </source>
</evidence>
<evidence type="ECO:0000256" key="1">
    <source>
        <dbReference type="SAM" id="Phobius"/>
    </source>
</evidence>
<organism evidence="2 3">
    <name type="scientific">Camellia sinensis var. sinensis</name>
    <name type="common">China tea</name>
    <dbReference type="NCBI Taxonomy" id="542762"/>
    <lineage>
        <taxon>Eukaryota</taxon>
        <taxon>Viridiplantae</taxon>
        <taxon>Streptophyta</taxon>
        <taxon>Embryophyta</taxon>
        <taxon>Tracheophyta</taxon>
        <taxon>Spermatophyta</taxon>
        <taxon>Magnoliopsida</taxon>
        <taxon>eudicotyledons</taxon>
        <taxon>Gunneridae</taxon>
        <taxon>Pentapetalae</taxon>
        <taxon>asterids</taxon>
        <taxon>Ericales</taxon>
        <taxon>Theaceae</taxon>
        <taxon>Camellia</taxon>
    </lineage>
</organism>
<comment type="caution">
    <text evidence="2">The sequence shown here is derived from an EMBL/GenBank/DDBJ whole genome shotgun (WGS) entry which is preliminary data.</text>
</comment>
<evidence type="ECO:0000313" key="2">
    <source>
        <dbReference type="EMBL" id="THF98074.1"/>
    </source>
</evidence>